<dbReference type="InterPro" id="IPR025484">
    <property type="entry name" value="DUF4376"/>
</dbReference>
<sequence length="235" mass="26611">MTLQYFKNFTLYDPVPDENNKIPLRKGAKFFKSEDGHDWYECQKLFSPDTIKIAHNSTGVIVSIGRDVSGFWPEGKSIAEVPDTTANRRADISGRWGFDGTNIIDLMTPDKAREQKTREIDVWRNQQENGDITFTWNNHSWDASKASQDRLAPVLVVAKSGQLPEGFFWTDANNEDVPVTVDDLTAIDAGMTQAMVIQGFKIHERQRQMKKDISELTKVGDILNYPVGWLNNSGN</sequence>
<dbReference type="EMBL" id="RSUV01000011">
    <property type="protein sequence ID" value="MIV44937.1"/>
    <property type="molecule type" value="Genomic_DNA"/>
</dbReference>
<protein>
    <submittedName>
        <fullName evidence="2">DUF4376 domain-containing protein</fullName>
    </submittedName>
    <submittedName>
        <fullName evidence="3">Phage tail protein</fullName>
    </submittedName>
</protein>
<accession>A0A3F3IWK8</accession>
<reference evidence="3" key="1">
    <citation type="submission" date="2016-09" db="EMBL/GenBank/DDBJ databases">
        <title>Whole genome sequencing of Salmonella enterica.</title>
        <authorList>
            <person name="Bell R."/>
        </authorList>
    </citation>
    <scope>NUCLEOTIDE SEQUENCE [LARGE SCALE GENOMIC DNA]</scope>
    <source>
        <strain evidence="3">CFSAN044929</strain>
    </source>
</reference>
<evidence type="ECO:0000259" key="1">
    <source>
        <dbReference type="Pfam" id="PF14301"/>
    </source>
</evidence>
<gene>
    <name evidence="2" type="ORF">A7E06_15775</name>
    <name evidence="3" type="ORF">A7S51_18425</name>
</gene>
<dbReference type="Pfam" id="PF14301">
    <property type="entry name" value="DUF4376"/>
    <property type="match status" value="1"/>
</dbReference>
<feature type="domain" description="DUF4376" evidence="1">
    <location>
        <begin position="112"/>
        <end position="215"/>
    </location>
</feature>
<name>A0A3F3IWK8_SALER</name>
<comment type="caution">
    <text evidence="3">The sequence shown here is derived from an EMBL/GenBank/DDBJ whole genome shotgun (WGS) entry which is preliminary data.</text>
</comment>
<organism evidence="3">
    <name type="scientific">Salmonella enterica</name>
    <name type="common">Salmonella choleraesuis</name>
    <dbReference type="NCBI Taxonomy" id="28901"/>
    <lineage>
        <taxon>Bacteria</taxon>
        <taxon>Pseudomonadati</taxon>
        <taxon>Pseudomonadota</taxon>
        <taxon>Gammaproteobacteria</taxon>
        <taxon>Enterobacterales</taxon>
        <taxon>Enterobacteriaceae</taxon>
        <taxon>Salmonella</taxon>
    </lineage>
</organism>
<proteinExistence type="predicted"/>
<dbReference type="AlphaFoldDB" id="A0A3F3IWK8"/>
<dbReference type="EMBL" id="MLTE01000013">
    <property type="protein sequence ID" value="OHJ50254.1"/>
    <property type="molecule type" value="Genomic_DNA"/>
</dbReference>
<evidence type="ECO:0000313" key="2">
    <source>
        <dbReference type="EMBL" id="MIV44937.1"/>
    </source>
</evidence>
<reference evidence="2" key="2">
    <citation type="submission" date="2018-07" db="EMBL/GenBank/DDBJ databases">
        <authorList>
            <consortium name="GenomeTrakr network: Whole genome sequencing for foodborne pathogen traceback"/>
        </authorList>
    </citation>
    <scope>NUCLEOTIDE SEQUENCE [LARGE SCALE GENOMIC DNA]</scope>
    <source>
        <strain evidence="2">CFSAN048114</strain>
    </source>
</reference>
<dbReference type="RefSeq" id="WP_070802273.1">
    <property type="nucleotide sequence ID" value="NZ_MLTE01000013.1"/>
</dbReference>
<dbReference type="Proteomes" id="UP000839530">
    <property type="component" value="Unassembled WGS sequence"/>
</dbReference>
<evidence type="ECO:0000313" key="3">
    <source>
        <dbReference type="EMBL" id="OHJ50254.1"/>
    </source>
</evidence>
<dbReference type="Proteomes" id="UP000866740">
    <property type="component" value="Unassembled WGS sequence"/>
</dbReference>